<proteinExistence type="predicted"/>
<name>A0A6A6VN86_9PLEO</name>
<dbReference type="AlphaFoldDB" id="A0A6A6VN86"/>
<gene>
    <name evidence="1" type="ORF">M011DRAFT_15660</name>
</gene>
<sequence length="83" mass="9102">MSSRAKAPLSLGVAVEPFSGRAPSVIHSLHCALSVLLLFSYSPRALIFEILKVGRFSLLLIQMQASTIVPTRHPNPEDRRFGT</sequence>
<dbReference type="Proteomes" id="UP000799440">
    <property type="component" value="Unassembled WGS sequence"/>
</dbReference>
<organism evidence="1 2">
    <name type="scientific">Sporormia fimetaria CBS 119925</name>
    <dbReference type="NCBI Taxonomy" id="1340428"/>
    <lineage>
        <taxon>Eukaryota</taxon>
        <taxon>Fungi</taxon>
        <taxon>Dikarya</taxon>
        <taxon>Ascomycota</taxon>
        <taxon>Pezizomycotina</taxon>
        <taxon>Dothideomycetes</taxon>
        <taxon>Pleosporomycetidae</taxon>
        <taxon>Pleosporales</taxon>
        <taxon>Sporormiaceae</taxon>
        <taxon>Sporormia</taxon>
    </lineage>
</organism>
<accession>A0A6A6VN86</accession>
<keyword evidence="2" id="KW-1185">Reference proteome</keyword>
<reference evidence="1" key="1">
    <citation type="journal article" date="2020" name="Stud. Mycol.">
        <title>101 Dothideomycetes genomes: a test case for predicting lifestyles and emergence of pathogens.</title>
        <authorList>
            <person name="Haridas S."/>
            <person name="Albert R."/>
            <person name="Binder M."/>
            <person name="Bloem J."/>
            <person name="Labutti K."/>
            <person name="Salamov A."/>
            <person name="Andreopoulos B."/>
            <person name="Baker S."/>
            <person name="Barry K."/>
            <person name="Bills G."/>
            <person name="Bluhm B."/>
            <person name="Cannon C."/>
            <person name="Castanera R."/>
            <person name="Culley D."/>
            <person name="Daum C."/>
            <person name="Ezra D."/>
            <person name="Gonzalez J."/>
            <person name="Henrissat B."/>
            <person name="Kuo A."/>
            <person name="Liang C."/>
            <person name="Lipzen A."/>
            <person name="Lutzoni F."/>
            <person name="Magnuson J."/>
            <person name="Mondo S."/>
            <person name="Nolan M."/>
            <person name="Ohm R."/>
            <person name="Pangilinan J."/>
            <person name="Park H.-J."/>
            <person name="Ramirez L."/>
            <person name="Alfaro M."/>
            <person name="Sun H."/>
            <person name="Tritt A."/>
            <person name="Yoshinaga Y."/>
            <person name="Zwiers L.-H."/>
            <person name="Turgeon B."/>
            <person name="Goodwin S."/>
            <person name="Spatafora J."/>
            <person name="Crous P."/>
            <person name="Grigoriev I."/>
        </authorList>
    </citation>
    <scope>NUCLEOTIDE SEQUENCE</scope>
    <source>
        <strain evidence="1">CBS 119925</strain>
    </source>
</reference>
<evidence type="ECO:0000313" key="1">
    <source>
        <dbReference type="EMBL" id="KAF2752082.1"/>
    </source>
</evidence>
<evidence type="ECO:0000313" key="2">
    <source>
        <dbReference type="Proteomes" id="UP000799440"/>
    </source>
</evidence>
<protein>
    <submittedName>
        <fullName evidence="1">Uncharacterized protein</fullName>
    </submittedName>
</protein>
<dbReference type="EMBL" id="MU006561">
    <property type="protein sequence ID" value="KAF2752082.1"/>
    <property type="molecule type" value="Genomic_DNA"/>
</dbReference>